<evidence type="ECO:0000313" key="6">
    <source>
        <dbReference type="Proteomes" id="UP000298327"/>
    </source>
</evidence>
<dbReference type="AlphaFoldDB" id="A0A4Y9XX85"/>
<dbReference type="Gene3D" id="2.30.30.140">
    <property type="match status" value="1"/>
</dbReference>
<dbReference type="CDD" id="cd21182">
    <property type="entry name" value="Tudor_SMN_SPF30-like"/>
    <property type="match status" value="1"/>
</dbReference>
<comment type="caution">
    <text evidence="5">The sequence shown here is derived from an EMBL/GenBank/DDBJ whole genome shotgun (WGS) entry which is preliminary data.</text>
</comment>
<evidence type="ECO:0000259" key="4">
    <source>
        <dbReference type="PROSITE" id="PS50304"/>
    </source>
</evidence>
<dbReference type="STRING" id="205917.A0A4Y9XX85"/>
<organism evidence="5 6">
    <name type="scientific">Dentipellis fragilis</name>
    <dbReference type="NCBI Taxonomy" id="205917"/>
    <lineage>
        <taxon>Eukaryota</taxon>
        <taxon>Fungi</taxon>
        <taxon>Dikarya</taxon>
        <taxon>Basidiomycota</taxon>
        <taxon>Agaricomycotina</taxon>
        <taxon>Agaricomycetes</taxon>
        <taxon>Russulales</taxon>
        <taxon>Hericiaceae</taxon>
        <taxon>Dentipellis</taxon>
    </lineage>
</organism>
<evidence type="ECO:0000313" key="5">
    <source>
        <dbReference type="EMBL" id="TFY54043.1"/>
    </source>
</evidence>
<dbReference type="SMART" id="SM00333">
    <property type="entry name" value="TUDOR"/>
    <property type="match status" value="1"/>
</dbReference>
<sequence length="520" mass="57703">MDNSALPSIVTTTSPYSPYPRDSPTTSESSYDSPVQAFPSSYLQQSLLPPASPTVASHQSKVAHMHPYARLASKKDGSKRRKIWNHALEKSIFTSQELSTMGAPSRRTIYIATLEAHIDQLHAQLHDMNFYPVPLKKLEPFTGLNCKTAKSMVAGLHHDASQIKMKLLEIERANTSLEDLLLVQNAETLPAPIDFSRAVNKWRRRSTVCPELPYRTHVPELPSTQLGTSLDMSCKFSLHRTEAGQSTSITQLLHMCYTTGIFYPDCALSAYFTRFIRSQYMDKGDLETYQVQLSQVELALSADPDNEQLFDLRSELKELIELTQAAIAQNEASTSTTKASEGSRKAPAAAPAAQWGAGDECLVKYEDGGWYPARINSVGGSAERRVYSIAFKGYNTTELVEASAMKPLPANYVQHMPASSKRKLGKKEEEERDRKRKKNEKKLEVRAAKAKEQNQKQATWQKFAKKSEKKGVHIAGVAGTSIFKTPDNPLGRVGVTGSGKGMTEYAGKNKHKFEQGEEPA</sequence>
<evidence type="ECO:0000256" key="1">
    <source>
        <dbReference type="ARBA" id="ARBA00004123"/>
    </source>
</evidence>
<feature type="region of interest" description="Disordered" evidence="3">
    <location>
        <begin position="411"/>
        <end position="465"/>
    </location>
</feature>
<dbReference type="EMBL" id="SEOQ01001073">
    <property type="protein sequence ID" value="TFY54043.1"/>
    <property type="molecule type" value="Genomic_DNA"/>
</dbReference>
<feature type="region of interest" description="Disordered" evidence="3">
    <location>
        <begin position="49"/>
        <end position="76"/>
    </location>
</feature>
<feature type="region of interest" description="Disordered" evidence="3">
    <location>
        <begin position="481"/>
        <end position="520"/>
    </location>
</feature>
<dbReference type="GO" id="GO:0005634">
    <property type="term" value="C:nucleus"/>
    <property type="evidence" value="ECO:0007669"/>
    <property type="project" value="UniProtKB-SubCell"/>
</dbReference>
<feature type="region of interest" description="Disordered" evidence="3">
    <location>
        <begin position="331"/>
        <end position="350"/>
    </location>
</feature>
<dbReference type="Proteomes" id="UP000298327">
    <property type="component" value="Unassembled WGS sequence"/>
</dbReference>
<proteinExistence type="predicted"/>
<feature type="domain" description="Tudor" evidence="4">
    <location>
        <begin position="354"/>
        <end position="415"/>
    </location>
</feature>
<gene>
    <name evidence="5" type="ORF">EVG20_g9870</name>
</gene>
<feature type="compositionally biased region" description="Polar residues" evidence="3">
    <location>
        <begin position="23"/>
        <end position="35"/>
    </location>
</feature>
<name>A0A4Y9XX85_9AGAM</name>
<feature type="compositionally biased region" description="Basic and acidic residues" evidence="3">
    <location>
        <begin position="441"/>
        <end position="454"/>
    </location>
</feature>
<evidence type="ECO:0000256" key="3">
    <source>
        <dbReference type="SAM" id="MobiDB-lite"/>
    </source>
</evidence>
<feature type="region of interest" description="Disordered" evidence="3">
    <location>
        <begin position="1"/>
        <end position="35"/>
    </location>
</feature>
<comment type="subcellular location">
    <subcellularLocation>
        <location evidence="1">Nucleus</location>
    </subcellularLocation>
</comment>
<dbReference type="InterPro" id="IPR002999">
    <property type="entry name" value="Tudor"/>
</dbReference>
<keyword evidence="2" id="KW-0539">Nucleus</keyword>
<dbReference type="SUPFAM" id="SSF63748">
    <property type="entry name" value="Tudor/PWWP/MBT"/>
    <property type="match status" value="1"/>
</dbReference>
<evidence type="ECO:0000256" key="2">
    <source>
        <dbReference type="ARBA" id="ARBA00023242"/>
    </source>
</evidence>
<dbReference type="PROSITE" id="PS50304">
    <property type="entry name" value="TUDOR"/>
    <property type="match status" value="1"/>
</dbReference>
<accession>A0A4Y9XX85</accession>
<protein>
    <recommendedName>
        <fullName evidence="4">Tudor domain-containing protein</fullName>
    </recommendedName>
</protein>
<dbReference type="OrthoDB" id="79171at2759"/>
<feature type="compositionally biased region" description="Polar residues" evidence="3">
    <location>
        <begin position="331"/>
        <end position="340"/>
    </location>
</feature>
<reference evidence="5 6" key="1">
    <citation type="submission" date="2019-02" db="EMBL/GenBank/DDBJ databases">
        <title>Genome sequencing of the rare red list fungi Dentipellis fragilis.</title>
        <authorList>
            <person name="Buettner E."/>
            <person name="Kellner H."/>
        </authorList>
    </citation>
    <scope>NUCLEOTIDE SEQUENCE [LARGE SCALE GENOMIC DNA]</scope>
    <source>
        <strain evidence="5 6">DSM 105465</strain>
    </source>
</reference>
<dbReference type="PANTHER" id="PTHR46297">
    <property type="entry name" value="ZINC FINGER CCCH-TYPE WITH G PATCH DOMAIN-CONTAINING PROTEIN"/>
    <property type="match status" value="1"/>
</dbReference>
<dbReference type="PANTHER" id="PTHR46297:SF2">
    <property type="entry name" value="TUDOR DOMAIN-CONTAINING PROTEIN"/>
    <property type="match status" value="1"/>
</dbReference>
<keyword evidence="6" id="KW-1185">Reference proteome</keyword>
<feature type="compositionally biased region" description="Polar residues" evidence="3">
    <location>
        <begin position="1"/>
        <end position="16"/>
    </location>
</feature>